<gene>
    <name evidence="1" type="ORF">CEP50_02375</name>
</gene>
<name>A0A2T0H209_ACTMO</name>
<dbReference type="AlphaFoldDB" id="A0A2T0H209"/>
<dbReference type="Pfam" id="PF10117">
    <property type="entry name" value="McrBC"/>
    <property type="match status" value="1"/>
</dbReference>
<reference evidence="1 2" key="1">
    <citation type="submission" date="2018-03" db="EMBL/GenBank/DDBJ databases">
        <title>Actinopolyspora mortivallis from Sahara, screening for active biomolecules.</title>
        <authorList>
            <person name="Selama O."/>
            <person name="Wellington E.M.H."/>
            <person name="Hacene H."/>
        </authorList>
    </citation>
    <scope>NUCLEOTIDE SEQUENCE [LARGE SCALE GENOMIC DNA]</scope>
    <source>
        <strain evidence="1 2">M5A</strain>
    </source>
</reference>
<protein>
    <submittedName>
        <fullName evidence="1">Restriction endonuclease</fullName>
    </submittedName>
</protein>
<keyword evidence="1" id="KW-0378">Hydrolase</keyword>
<dbReference type="GO" id="GO:0004519">
    <property type="term" value="F:endonuclease activity"/>
    <property type="evidence" value="ECO:0007669"/>
    <property type="project" value="UniProtKB-KW"/>
</dbReference>
<dbReference type="EMBL" id="PVSR01000001">
    <property type="protein sequence ID" value="PRW65367.1"/>
    <property type="molecule type" value="Genomic_DNA"/>
</dbReference>
<dbReference type="Proteomes" id="UP000239352">
    <property type="component" value="Unassembled WGS sequence"/>
</dbReference>
<dbReference type="PANTHER" id="PTHR38733">
    <property type="entry name" value="PROTEIN MCRC"/>
    <property type="match status" value="1"/>
</dbReference>
<proteinExistence type="predicted"/>
<dbReference type="InParanoid" id="A0A2T0H209"/>
<sequence length="398" mass="44758">MINLSLTENAPARTVSLPEAVGRALAHSGIVDASPHPDRAGYWQLRAAGVIGTARITTDDDTVVVHITPKVPIARVLFLLEYRRSCRIWLDETVPATDERDLLAVVARLYAARAEHAVRQGLMHGYRETDETTHVMRGRLRHSDQLRAHHGRPLPLEVTHDEHTTDITENRLLASATRALLRIPTELPEDVRLRLLHLRRRFSEITPLPRGQRLPNWQHSRLNARYHHALRLAELVLRGSSVEHRPGHLAVHGFLVDTAKLFEDFVTVALRNALAEEPGHSVLQEHGHLDENHAIPLTPDFVHYAPSGEPRAVVDVKYKAERPSGYPNADLYQMLAYCVAFGLRAGHLVYAKGNSAHGTHRVRRAGITIHQHALELDQPPPQLLDDVDLLARRLTERS</sequence>
<dbReference type="PANTHER" id="PTHR38733:SF1">
    <property type="entry name" value="TYPE IV METHYL-DIRECTED RESTRICTION ENZYME ECOKMCRBC"/>
    <property type="match status" value="1"/>
</dbReference>
<keyword evidence="1" id="KW-0540">Nuclease</keyword>
<comment type="caution">
    <text evidence="1">The sequence shown here is derived from an EMBL/GenBank/DDBJ whole genome shotgun (WGS) entry which is preliminary data.</text>
</comment>
<organism evidence="1 2">
    <name type="scientific">Actinopolyspora mortivallis</name>
    <dbReference type="NCBI Taxonomy" id="33906"/>
    <lineage>
        <taxon>Bacteria</taxon>
        <taxon>Bacillati</taxon>
        <taxon>Actinomycetota</taxon>
        <taxon>Actinomycetes</taxon>
        <taxon>Actinopolysporales</taxon>
        <taxon>Actinopolysporaceae</taxon>
        <taxon>Actinopolyspora</taxon>
    </lineage>
</organism>
<evidence type="ECO:0000313" key="2">
    <source>
        <dbReference type="Proteomes" id="UP000239352"/>
    </source>
</evidence>
<dbReference type="RefSeq" id="WP_106112226.1">
    <property type="nucleotide sequence ID" value="NZ_PVSR01000001.1"/>
</dbReference>
<keyword evidence="2" id="KW-1185">Reference proteome</keyword>
<dbReference type="InterPro" id="IPR019292">
    <property type="entry name" value="McrC"/>
</dbReference>
<keyword evidence="1" id="KW-0255">Endonuclease</keyword>
<evidence type="ECO:0000313" key="1">
    <source>
        <dbReference type="EMBL" id="PRW65367.1"/>
    </source>
</evidence>
<accession>A0A2T0H209</accession>